<dbReference type="RefSeq" id="WP_242164424.1">
    <property type="nucleotide sequence ID" value="NZ_JAJMLW010000002.1"/>
</dbReference>
<dbReference type="SFLD" id="SFLDG01099">
    <property type="entry name" value="Uncharacterised_Radical_SAM_Su"/>
    <property type="match status" value="1"/>
</dbReference>
<keyword evidence="2" id="KW-0479">Metal-binding</keyword>
<keyword evidence="3" id="KW-0408">Iron</keyword>
<dbReference type="InterPro" id="IPR013785">
    <property type="entry name" value="Aldolase_TIM"/>
</dbReference>
<gene>
    <name evidence="5" type="ORF">LPT13_05530</name>
</gene>
<evidence type="ECO:0000256" key="1">
    <source>
        <dbReference type="ARBA" id="ARBA00022691"/>
    </source>
</evidence>
<dbReference type="SUPFAM" id="SSF102114">
    <property type="entry name" value="Radical SAM enzymes"/>
    <property type="match status" value="1"/>
</dbReference>
<dbReference type="PIRSF" id="PIRSF004869">
    <property type="entry name" value="PflX_prd"/>
    <property type="match status" value="1"/>
</dbReference>
<dbReference type="InterPro" id="IPR016431">
    <property type="entry name" value="Pyrv-formate_lyase-activ_prd"/>
</dbReference>
<proteinExistence type="predicted"/>
<keyword evidence="6" id="KW-1185">Reference proteome</keyword>
<dbReference type="EMBL" id="JAJMLW010000002">
    <property type="protein sequence ID" value="MCI2241814.1"/>
    <property type="molecule type" value="Genomic_DNA"/>
</dbReference>
<dbReference type="Proteomes" id="UP001430755">
    <property type="component" value="Unassembled WGS sequence"/>
</dbReference>
<reference evidence="5" key="1">
    <citation type="submission" date="2021-11" db="EMBL/GenBank/DDBJ databases">
        <title>A Novel Adlercreutzia Species, isolated from a Allomyrina dichotoma larva feces.</title>
        <authorList>
            <person name="Suh M.K."/>
        </authorList>
    </citation>
    <scope>NUCLEOTIDE SEQUENCE</scope>
    <source>
        <strain evidence="5">JBNU-10</strain>
    </source>
</reference>
<protein>
    <submittedName>
        <fullName evidence="5">Radical SAM protein</fullName>
    </submittedName>
</protein>
<comment type="caution">
    <text evidence="5">The sequence shown here is derived from an EMBL/GenBank/DDBJ whole genome shotgun (WGS) entry which is preliminary data.</text>
</comment>
<evidence type="ECO:0000256" key="3">
    <source>
        <dbReference type="ARBA" id="ARBA00023004"/>
    </source>
</evidence>
<evidence type="ECO:0000313" key="6">
    <source>
        <dbReference type="Proteomes" id="UP001430755"/>
    </source>
</evidence>
<accession>A0ABS9WG21</accession>
<evidence type="ECO:0000256" key="4">
    <source>
        <dbReference type="ARBA" id="ARBA00023014"/>
    </source>
</evidence>
<dbReference type="Pfam" id="PF13353">
    <property type="entry name" value="Fer4_12"/>
    <property type="match status" value="1"/>
</dbReference>
<keyword evidence="1" id="KW-0949">S-adenosyl-L-methionine</keyword>
<dbReference type="InterPro" id="IPR007197">
    <property type="entry name" value="rSAM"/>
</dbReference>
<dbReference type="InterPro" id="IPR040085">
    <property type="entry name" value="MJ0674-like"/>
</dbReference>
<dbReference type="Gene3D" id="3.20.20.70">
    <property type="entry name" value="Aldolase class I"/>
    <property type="match status" value="1"/>
</dbReference>
<keyword evidence="4" id="KW-0411">Iron-sulfur</keyword>
<sequence>MTADDSYLLPSSCELCPRRCGANRAAGERGACGADDRLVVARAALHFWEEPPLSGEDGSGAVFFSHCPLGCSYCQNGPIARGQAGAPVTVARLAEMMRELEAQGALNVNLVTATHYAPQARAAVAAAREAGLALPVVWNTSGYETVEAVRANRGTVDVYLADLKYADAGLAARYSAAPDYPAVALAALDAMVEAVGEPAFDEHRGQERLVRGVIVRHLLLPGCLDDSRAVVRLLHERYGPAVRLSLMSQYTPVLAAAAEAGDARARRVLERCPELAHTVPEADYEALLDYADDLGVEDYYWQQGAAAEESFIPAFDLTGVIPPAPADNPADA</sequence>
<dbReference type="InterPro" id="IPR058240">
    <property type="entry name" value="rSAM_sf"/>
</dbReference>
<evidence type="ECO:0000313" key="5">
    <source>
        <dbReference type="EMBL" id="MCI2241814.1"/>
    </source>
</evidence>
<dbReference type="PANTHER" id="PTHR43075:SF1">
    <property type="entry name" value="FORMATE LYASE ACTIVATING ENZYME, PUTATIVE (AFU_ORTHOLOGUE AFUA_2G15630)-RELATED"/>
    <property type="match status" value="1"/>
</dbReference>
<name>A0ABS9WG21_9ACTN</name>
<dbReference type="PANTHER" id="PTHR43075">
    <property type="entry name" value="FORMATE LYASE ACTIVATING ENZYME, PUTATIVE (AFU_ORTHOLOGUE AFUA_2G15630)-RELATED"/>
    <property type="match status" value="1"/>
</dbReference>
<dbReference type="SFLD" id="SFLDS00029">
    <property type="entry name" value="Radical_SAM"/>
    <property type="match status" value="1"/>
</dbReference>
<organism evidence="5 6">
    <name type="scientific">Adlercreutzia faecimuris</name>
    <dbReference type="NCBI Taxonomy" id="2897341"/>
    <lineage>
        <taxon>Bacteria</taxon>
        <taxon>Bacillati</taxon>
        <taxon>Actinomycetota</taxon>
        <taxon>Coriobacteriia</taxon>
        <taxon>Eggerthellales</taxon>
        <taxon>Eggerthellaceae</taxon>
        <taxon>Adlercreutzia</taxon>
    </lineage>
</organism>
<evidence type="ECO:0000256" key="2">
    <source>
        <dbReference type="ARBA" id="ARBA00022723"/>
    </source>
</evidence>